<dbReference type="CDD" id="cd04186">
    <property type="entry name" value="GT_2_like_c"/>
    <property type="match status" value="1"/>
</dbReference>
<dbReference type="RefSeq" id="WP_192010882.1">
    <property type="nucleotide sequence ID" value="NZ_JACYTQ010000005.1"/>
</dbReference>
<keyword evidence="3" id="KW-0808">Transferase</keyword>
<protein>
    <submittedName>
        <fullName evidence="6">Glycosyltransferase family 2 protein</fullName>
    </submittedName>
</protein>
<evidence type="ECO:0000313" key="6">
    <source>
        <dbReference type="EMBL" id="MBD8489996.1"/>
    </source>
</evidence>
<dbReference type="InterPro" id="IPR001173">
    <property type="entry name" value="Glyco_trans_2-like"/>
</dbReference>
<organism evidence="6 7">
    <name type="scientific">Echinicola arenosa</name>
    <dbReference type="NCBI Taxonomy" id="2774144"/>
    <lineage>
        <taxon>Bacteria</taxon>
        <taxon>Pseudomonadati</taxon>
        <taxon>Bacteroidota</taxon>
        <taxon>Cytophagia</taxon>
        <taxon>Cytophagales</taxon>
        <taxon>Cyclobacteriaceae</taxon>
        <taxon>Echinicola</taxon>
    </lineage>
</organism>
<keyword evidence="2" id="KW-0328">Glycosyltransferase</keyword>
<comment type="caution">
    <text evidence="6">The sequence shown here is derived from an EMBL/GenBank/DDBJ whole genome shotgun (WGS) entry which is preliminary data.</text>
</comment>
<keyword evidence="4" id="KW-0472">Membrane</keyword>
<name>A0ABR9ANV9_9BACT</name>
<evidence type="ECO:0000256" key="2">
    <source>
        <dbReference type="ARBA" id="ARBA00022676"/>
    </source>
</evidence>
<reference evidence="6 7" key="1">
    <citation type="submission" date="2020-09" db="EMBL/GenBank/DDBJ databases">
        <title>Echinicola sp. CAU 1574 isolated from sand of Sido Beach.</title>
        <authorList>
            <person name="Kim W."/>
        </authorList>
    </citation>
    <scope>NUCLEOTIDE SEQUENCE [LARGE SCALE GENOMIC DNA]</scope>
    <source>
        <strain evidence="6 7">CAU 1574</strain>
    </source>
</reference>
<evidence type="ECO:0000256" key="3">
    <source>
        <dbReference type="ARBA" id="ARBA00022679"/>
    </source>
</evidence>
<feature type="domain" description="Glycosyltransferase 2-like" evidence="5">
    <location>
        <begin position="6"/>
        <end position="126"/>
    </location>
</feature>
<keyword evidence="4" id="KW-0812">Transmembrane</keyword>
<keyword evidence="4" id="KW-1133">Transmembrane helix</keyword>
<sequence>MKDAAIVILNYNGKDMLEKFLPIVLKNSDFEVIIADNCSNDGSQEFLSAHFKSLQLIQLTENLGYSQGYNEALKRIQGQYNYYILLNSDVEVTPYWDRDLIKWLEKHGEYAAVQPKVLSQQNPKVFDYAGAGGGYIDQLGYPFCRGRILETIEEDKGQFDGDVQVDWVSGACFAIKAELFHAVGGFESSFFAHMEEIDLCWRLSRNGWKLGYFGGIKVKHVGGGTLSRTSPFKTYLNFRNNLLMLYRNLSSWGFFKVMMIRVFFDLAAFLHFGLFGKGKHAKQVIKAYRDFFKMSAKMERKAPLASKLPFQRASKQVFSIVLSYYLKRKKYYSEI</sequence>
<dbReference type="Proteomes" id="UP000647133">
    <property type="component" value="Unassembled WGS sequence"/>
</dbReference>
<evidence type="ECO:0000256" key="1">
    <source>
        <dbReference type="ARBA" id="ARBA00006739"/>
    </source>
</evidence>
<dbReference type="PANTHER" id="PTHR43179:SF12">
    <property type="entry name" value="GALACTOFURANOSYLTRANSFERASE GLFT2"/>
    <property type="match status" value="1"/>
</dbReference>
<comment type="similarity">
    <text evidence="1">Belongs to the glycosyltransferase 2 family.</text>
</comment>
<proteinExistence type="inferred from homology"/>
<keyword evidence="7" id="KW-1185">Reference proteome</keyword>
<gene>
    <name evidence="6" type="ORF">IFO69_14660</name>
</gene>
<evidence type="ECO:0000259" key="5">
    <source>
        <dbReference type="Pfam" id="PF00535"/>
    </source>
</evidence>
<dbReference type="Gene3D" id="3.90.550.10">
    <property type="entry name" value="Spore Coat Polysaccharide Biosynthesis Protein SpsA, Chain A"/>
    <property type="match status" value="1"/>
</dbReference>
<dbReference type="InterPro" id="IPR029044">
    <property type="entry name" value="Nucleotide-diphossugar_trans"/>
</dbReference>
<dbReference type="Pfam" id="PF00535">
    <property type="entry name" value="Glycos_transf_2"/>
    <property type="match status" value="1"/>
</dbReference>
<accession>A0ABR9ANV9</accession>
<dbReference type="SUPFAM" id="SSF53448">
    <property type="entry name" value="Nucleotide-diphospho-sugar transferases"/>
    <property type="match status" value="1"/>
</dbReference>
<evidence type="ECO:0000313" key="7">
    <source>
        <dbReference type="Proteomes" id="UP000647133"/>
    </source>
</evidence>
<dbReference type="PANTHER" id="PTHR43179">
    <property type="entry name" value="RHAMNOSYLTRANSFERASE WBBL"/>
    <property type="match status" value="1"/>
</dbReference>
<dbReference type="EMBL" id="JACYTQ010000005">
    <property type="protein sequence ID" value="MBD8489996.1"/>
    <property type="molecule type" value="Genomic_DNA"/>
</dbReference>
<feature type="transmembrane region" description="Helical" evidence="4">
    <location>
        <begin position="252"/>
        <end position="276"/>
    </location>
</feature>
<evidence type="ECO:0000256" key="4">
    <source>
        <dbReference type="SAM" id="Phobius"/>
    </source>
</evidence>